<evidence type="ECO:0000256" key="5">
    <source>
        <dbReference type="SAM" id="SignalP"/>
    </source>
</evidence>
<reference evidence="7 8" key="1">
    <citation type="submission" date="2020-02" db="EMBL/GenBank/DDBJ databases">
        <authorList>
            <person name="Hogendoorn C."/>
        </authorList>
    </citation>
    <scope>NUCLEOTIDE SEQUENCE [LARGE SCALE GENOMIC DNA]</scope>
    <source>
        <strain evidence="7">METHB21</strain>
    </source>
</reference>
<accession>A0A8S0WL10</accession>
<evidence type="ECO:0000313" key="7">
    <source>
        <dbReference type="EMBL" id="CAA9892330.1"/>
    </source>
</evidence>
<feature type="domain" description="Cytochrome c" evidence="6">
    <location>
        <begin position="388"/>
        <end position="568"/>
    </location>
</feature>
<dbReference type="RefSeq" id="WP_174627117.1">
    <property type="nucleotide sequence ID" value="NZ_CADCXN010000098.1"/>
</dbReference>
<evidence type="ECO:0000313" key="8">
    <source>
        <dbReference type="Proteomes" id="UP000494216"/>
    </source>
</evidence>
<keyword evidence="2 4" id="KW-0479">Metal-binding</keyword>
<dbReference type="GO" id="GO:0046872">
    <property type="term" value="F:metal ion binding"/>
    <property type="evidence" value="ECO:0007669"/>
    <property type="project" value="UniProtKB-KW"/>
</dbReference>
<evidence type="ECO:0000256" key="1">
    <source>
        <dbReference type="ARBA" id="ARBA00022617"/>
    </source>
</evidence>
<comment type="caution">
    <text evidence="7">The sequence shown here is derived from an EMBL/GenBank/DDBJ whole genome shotgun (WGS) entry which is preliminary data.</text>
</comment>
<evidence type="ECO:0000256" key="2">
    <source>
        <dbReference type="ARBA" id="ARBA00022723"/>
    </source>
</evidence>
<dbReference type="Gene3D" id="1.10.760.10">
    <property type="entry name" value="Cytochrome c-like domain"/>
    <property type="match status" value="1"/>
</dbReference>
<sequence length="568" mass="61398">MTKKPERFQPFKALNIINCLLALQLSMWVSEAAVGGVCGLSNDFVNPPMANDDSQPPVGLFNLQEFPNEVGKLGVFHVSTDSDVFIKSSSFFSNLGTNQRTCGTCHLLKAAGGFDASSAAQQFVRFNDANNVDNSIPGQRGTSLLDPLFRPFDGSWTVALGQASLLNKNDPDYIDPCIAYNNLIQYGLIKVIRDIPPGAQFTLAGYLPGVVSGIEISPEDPAKVTVYRRPLPAANLGRLNDDETLAQDFTGPVMWDMRESVNLEGFTFVARKPLKDALLQQFEDATLGHAQLDGTFRSYYTDNAIDGVNFEMGLFSAQNSLKGLRTDEADENNNKIGPFASGGAYNVEDSFLAARVTAPDPLSTTGRTITKVFDLFDAWATSTDKKKKAILDGQELFNGTKLLATKVAGVKVVAGCQTCHSRNNIGSSIGFGGTGRDPGFNIGISSNTGPSGATLTGSQSLDPALFEKLIKYTLNKTDGLPVNCGANGRLSNRITWVTTDPGLALTTGLWCDIDKKKTPRLRGLHRQPYFANGSGTNLRRTVELYQGLLNVRFTSTELDNLVAFLEAL</sequence>
<keyword evidence="8" id="KW-1185">Reference proteome</keyword>
<dbReference type="GO" id="GO:0020037">
    <property type="term" value="F:heme binding"/>
    <property type="evidence" value="ECO:0007669"/>
    <property type="project" value="InterPro"/>
</dbReference>
<dbReference type="EMBL" id="CADCXN010000098">
    <property type="protein sequence ID" value="CAA9892330.1"/>
    <property type="molecule type" value="Genomic_DNA"/>
</dbReference>
<keyword evidence="5" id="KW-0732">Signal</keyword>
<dbReference type="PROSITE" id="PS51007">
    <property type="entry name" value="CYTC"/>
    <property type="match status" value="1"/>
</dbReference>
<evidence type="ECO:0000256" key="3">
    <source>
        <dbReference type="ARBA" id="ARBA00023004"/>
    </source>
</evidence>
<protein>
    <recommendedName>
        <fullName evidence="6">Cytochrome c domain-containing protein</fullName>
    </recommendedName>
</protein>
<feature type="signal peptide" evidence="5">
    <location>
        <begin position="1"/>
        <end position="32"/>
    </location>
</feature>
<feature type="chain" id="PRO_5035824454" description="Cytochrome c domain-containing protein" evidence="5">
    <location>
        <begin position="33"/>
        <end position="568"/>
    </location>
</feature>
<keyword evidence="1 4" id="KW-0349">Heme</keyword>
<organism evidence="7 8">
    <name type="scientific">Candidatus Methylobacter favarea</name>
    <dbReference type="NCBI Taxonomy" id="2707345"/>
    <lineage>
        <taxon>Bacteria</taxon>
        <taxon>Pseudomonadati</taxon>
        <taxon>Pseudomonadota</taxon>
        <taxon>Gammaproteobacteria</taxon>
        <taxon>Methylococcales</taxon>
        <taxon>Methylococcaceae</taxon>
        <taxon>Methylobacter</taxon>
    </lineage>
</organism>
<dbReference type="InterPro" id="IPR009056">
    <property type="entry name" value="Cyt_c-like_dom"/>
</dbReference>
<keyword evidence="3 4" id="KW-0408">Iron</keyword>
<dbReference type="GO" id="GO:0009055">
    <property type="term" value="F:electron transfer activity"/>
    <property type="evidence" value="ECO:0007669"/>
    <property type="project" value="InterPro"/>
</dbReference>
<dbReference type="AlphaFoldDB" id="A0A8S0WL10"/>
<dbReference type="Proteomes" id="UP000494216">
    <property type="component" value="Unassembled WGS sequence"/>
</dbReference>
<dbReference type="InterPro" id="IPR036909">
    <property type="entry name" value="Cyt_c-like_dom_sf"/>
</dbReference>
<proteinExistence type="predicted"/>
<evidence type="ECO:0000259" key="6">
    <source>
        <dbReference type="PROSITE" id="PS51007"/>
    </source>
</evidence>
<dbReference type="SUPFAM" id="SSF46626">
    <property type="entry name" value="Cytochrome c"/>
    <property type="match status" value="1"/>
</dbReference>
<name>A0A8S0WL10_9GAMM</name>
<gene>
    <name evidence="7" type="ORF">METHB2_660001</name>
</gene>
<evidence type="ECO:0000256" key="4">
    <source>
        <dbReference type="PROSITE-ProRule" id="PRU00433"/>
    </source>
</evidence>